<comment type="caution">
    <text evidence="1">The sequence shown here is derived from an EMBL/GenBank/DDBJ whole genome shotgun (WGS) entry which is preliminary data.</text>
</comment>
<evidence type="ECO:0000313" key="1">
    <source>
        <dbReference type="EMBL" id="GMI68589.1"/>
    </source>
</evidence>
<gene>
    <name evidence="1" type="ORF">HRI_000528200</name>
</gene>
<dbReference type="AlphaFoldDB" id="A0A9W7GZY6"/>
<protein>
    <submittedName>
        <fullName evidence="1">Uncharacterized protein</fullName>
    </submittedName>
</protein>
<name>A0A9W7GZY6_HIBTR</name>
<keyword evidence="2" id="KW-1185">Reference proteome</keyword>
<accession>A0A9W7GZY6</accession>
<dbReference type="EMBL" id="BSYR01000006">
    <property type="protein sequence ID" value="GMI68589.1"/>
    <property type="molecule type" value="Genomic_DNA"/>
</dbReference>
<dbReference type="PANTHER" id="PTHR48248">
    <property type="entry name" value="UVR DOMAIN-CONTAINING PROTEIN"/>
    <property type="match status" value="1"/>
</dbReference>
<sequence length="135" mass="15582">MSPLCVGCLSQRNTKRFKSQLKNVKKHKKGGIKNMQAKREKLRAEMEEQVNIREEERGVREKFEGVANECEELKRETRTIIQQTATTQIKLALMLHIVKASKQPDHATLAALTHMLREIVKRENEERQASVSDES</sequence>
<evidence type="ECO:0000313" key="2">
    <source>
        <dbReference type="Proteomes" id="UP001165190"/>
    </source>
</evidence>
<dbReference type="Proteomes" id="UP001165190">
    <property type="component" value="Unassembled WGS sequence"/>
</dbReference>
<organism evidence="1 2">
    <name type="scientific">Hibiscus trionum</name>
    <name type="common">Flower of an hour</name>
    <dbReference type="NCBI Taxonomy" id="183268"/>
    <lineage>
        <taxon>Eukaryota</taxon>
        <taxon>Viridiplantae</taxon>
        <taxon>Streptophyta</taxon>
        <taxon>Embryophyta</taxon>
        <taxon>Tracheophyta</taxon>
        <taxon>Spermatophyta</taxon>
        <taxon>Magnoliopsida</taxon>
        <taxon>eudicotyledons</taxon>
        <taxon>Gunneridae</taxon>
        <taxon>Pentapetalae</taxon>
        <taxon>rosids</taxon>
        <taxon>malvids</taxon>
        <taxon>Malvales</taxon>
        <taxon>Malvaceae</taxon>
        <taxon>Malvoideae</taxon>
        <taxon>Hibiscus</taxon>
    </lineage>
</organism>
<proteinExistence type="predicted"/>
<reference evidence="1" key="1">
    <citation type="submission" date="2023-05" db="EMBL/GenBank/DDBJ databases">
        <title>Genome and transcriptome analyses reveal genes involved in the formation of fine ridges on petal epidermal cells in Hibiscus trionum.</title>
        <authorList>
            <person name="Koshimizu S."/>
            <person name="Masuda S."/>
            <person name="Ishii T."/>
            <person name="Shirasu K."/>
            <person name="Hoshino A."/>
            <person name="Arita M."/>
        </authorList>
    </citation>
    <scope>NUCLEOTIDE SEQUENCE</scope>
    <source>
        <strain evidence="1">Hamamatsu line</strain>
    </source>
</reference>
<dbReference type="PANTHER" id="PTHR48248:SF1">
    <property type="match status" value="1"/>
</dbReference>